<evidence type="ECO:0000256" key="2">
    <source>
        <dbReference type="ARBA" id="ARBA00024438"/>
    </source>
</evidence>
<gene>
    <name evidence="5" type="ordered locus">Desca_0471</name>
</gene>
<proteinExistence type="inferred from homology"/>
<dbReference type="Proteomes" id="UP000009226">
    <property type="component" value="Chromosome"/>
</dbReference>
<name>F6B7B4_DESCC</name>
<accession>F6B7B4</accession>
<evidence type="ECO:0000256" key="1">
    <source>
        <dbReference type="ARBA" id="ARBA00024353"/>
    </source>
</evidence>
<protein>
    <recommendedName>
        <fullName evidence="2">Anti-sigma-W factor RsiW</fullName>
    </recommendedName>
</protein>
<organism evidence="5 6">
    <name type="scientific">Desulfotomaculum nigrificans (strain DSM 14880 / VKM B-2319 / CO-1-SRB)</name>
    <name type="common">Desulfotomaculum carboxydivorans</name>
    <dbReference type="NCBI Taxonomy" id="868595"/>
    <lineage>
        <taxon>Bacteria</taxon>
        <taxon>Bacillati</taxon>
        <taxon>Bacillota</taxon>
        <taxon>Clostridia</taxon>
        <taxon>Eubacteriales</taxon>
        <taxon>Desulfotomaculaceae</taxon>
        <taxon>Desulfotomaculum</taxon>
    </lineage>
</organism>
<evidence type="ECO:0000313" key="6">
    <source>
        <dbReference type="Proteomes" id="UP000009226"/>
    </source>
</evidence>
<reference evidence="5 6" key="1">
    <citation type="submission" date="2011-05" db="EMBL/GenBank/DDBJ databases">
        <title>Complete sequence of Desulfotomaculum carboxydivorans CO-1-SRB.</title>
        <authorList>
            <consortium name="US DOE Joint Genome Institute"/>
            <person name="Lucas S."/>
            <person name="Han J."/>
            <person name="Lapidus A."/>
            <person name="Cheng J.-F."/>
            <person name="Goodwin L."/>
            <person name="Pitluck S."/>
            <person name="Peters L."/>
            <person name="Mikhailova N."/>
            <person name="Lu M."/>
            <person name="Han C."/>
            <person name="Tapia R."/>
            <person name="Land M."/>
            <person name="Hauser L."/>
            <person name="Kyrpides N."/>
            <person name="Ivanova N."/>
            <person name="Pagani I."/>
            <person name="Stams A."/>
            <person name="Plugge C."/>
            <person name="Muyzer G."/>
            <person name="Kuever J."/>
            <person name="Parshina S."/>
            <person name="Ivanova A."/>
            <person name="Nazina T."/>
            <person name="Woyke T."/>
        </authorList>
    </citation>
    <scope>NUCLEOTIDE SEQUENCE [LARGE SCALE GENOMIC DNA]</scope>
    <source>
        <strain evidence="6">DSM 14880 / VKM B-2319 / CO-1-SRB</strain>
    </source>
</reference>
<evidence type="ECO:0000313" key="5">
    <source>
        <dbReference type="EMBL" id="AEF93364.1"/>
    </source>
</evidence>
<dbReference type="RefSeq" id="WP_013809641.1">
    <property type="nucleotide sequence ID" value="NC_015565.1"/>
</dbReference>
<dbReference type="InterPro" id="IPR027383">
    <property type="entry name" value="Znf_put"/>
</dbReference>
<evidence type="ECO:0000256" key="3">
    <source>
        <dbReference type="SAM" id="Phobius"/>
    </source>
</evidence>
<keyword evidence="3" id="KW-0812">Transmembrane</keyword>
<feature type="transmembrane region" description="Helical" evidence="3">
    <location>
        <begin position="190"/>
        <end position="211"/>
    </location>
</feature>
<feature type="domain" description="Putative zinc-finger" evidence="4">
    <location>
        <begin position="6"/>
        <end position="40"/>
    </location>
</feature>
<keyword evidence="6" id="KW-1185">Reference proteome</keyword>
<dbReference type="HOGENOM" id="CLU_1213235_0_0_9"/>
<keyword evidence="3" id="KW-0472">Membrane</keyword>
<dbReference type="AlphaFoldDB" id="F6B7B4"/>
<dbReference type="Gene3D" id="1.10.10.1320">
    <property type="entry name" value="Anti-sigma factor, zinc-finger domain"/>
    <property type="match status" value="1"/>
</dbReference>
<evidence type="ECO:0000259" key="4">
    <source>
        <dbReference type="Pfam" id="PF13490"/>
    </source>
</evidence>
<sequence length="224" mass="25499">MDKSNCPWVRRNLTAYGDNQLGPADRTAISQHLSHCPDCRQWWDEQHRLNQMLDHLTLEPPPPELTNNILLAIKPLAEAGRTVVTGEFTWWDFSLRGFALLVSTTLLAVLSWVIYLGQRYGWAAPPRLMWLATTSGWEKLRLSIDHWATILASTLYNIWSSAVNWPAHSGNSLLGNSLSLWQQLLSHRSVLAIVLVGLLVWLVVALVTTYFSSRIFFDHGEERI</sequence>
<dbReference type="STRING" id="868595.Desca_0471"/>
<dbReference type="KEGG" id="dca:Desca_0471"/>
<dbReference type="InterPro" id="IPR041916">
    <property type="entry name" value="Anti_sigma_zinc_sf"/>
</dbReference>
<dbReference type="EMBL" id="CP002736">
    <property type="protein sequence ID" value="AEF93364.1"/>
    <property type="molecule type" value="Genomic_DNA"/>
</dbReference>
<keyword evidence="3" id="KW-1133">Transmembrane helix</keyword>
<feature type="transmembrane region" description="Helical" evidence="3">
    <location>
        <begin position="98"/>
        <end position="117"/>
    </location>
</feature>
<dbReference type="Pfam" id="PF13490">
    <property type="entry name" value="zf-HC2"/>
    <property type="match status" value="1"/>
</dbReference>
<comment type="similarity">
    <text evidence="1">Belongs to the zinc-associated anti-sigma factor (ZAS) superfamily. Anti-sigma-W factor family.</text>
</comment>